<protein>
    <submittedName>
        <fullName evidence="2">Uncharacterized protein</fullName>
    </submittedName>
</protein>
<proteinExistence type="predicted"/>
<keyword evidence="1" id="KW-0472">Membrane</keyword>
<dbReference type="RefSeq" id="WP_165481128.1">
    <property type="nucleotide sequence ID" value="NZ_BMOB01000007.1"/>
</dbReference>
<reference evidence="2" key="2">
    <citation type="submission" date="2020-09" db="EMBL/GenBank/DDBJ databases">
        <authorList>
            <person name="Sun Q."/>
            <person name="Ohkuma M."/>
        </authorList>
    </citation>
    <scope>NUCLEOTIDE SEQUENCE</scope>
    <source>
        <strain evidence="2">JCM 13919</strain>
    </source>
</reference>
<dbReference type="AlphaFoldDB" id="A0A917JYE8"/>
<name>A0A917JYE8_9GAMM</name>
<keyword evidence="1" id="KW-0812">Transmembrane</keyword>
<feature type="transmembrane region" description="Helical" evidence="1">
    <location>
        <begin position="12"/>
        <end position="34"/>
    </location>
</feature>
<comment type="caution">
    <text evidence="2">The sequence shown here is derived from an EMBL/GenBank/DDBJ whole genome shotgun (WGS) entry which is preliminary data.</text>
</comment>
<evidence type="ECO:0000256" key="1">
    <source>
        <dbReference type="SAM" id="Phobius"/>
    </source>
</evidence>
<keyword evidence="1" id="KW-1133">Transmembrane helix</keyword>
<evidence type="ECO:0000313" key="3">
    <source>
        <dbReference type="Proteomes" id="UP000630149"/>
    </source>
</evidence>
<organism evidence="2 3">
    <name type="scientific">Legionella impletisoli</name>
    <dbReference type="NCBI Taxonomy" id="343510"/>
    <lineage>
        <taxon>Bacteria</taxon>
        <taxon>Pseudomonadati</taxon>
        <taxon>Pseudomonadota</taxon>
        <taxon>Gammaproteobacteria</taxon>
        <taxon>Legionellales</taxon>
        <taxon>Legionellaceae</taxon>
        <taxon>Legionella</taxon>
    </lineage>
</organism>
<dbReference type="EMBL" id="BMOB01000007">
    <property type="protein sequence ID" value="GGI88144.1"/>
    <property type="molecule type" value="Genomic_DNA"/>
</dbReference>
<reference evidence="2" key="1">
    <citation type="journal article" date="2014" name="Int. J. Syst. Evol. Microbiol.">
        <title>Complete genome sequence of Corynebacterium casei LMG S-19264T (=DSM 44701T), isolated from a smear-ripened cheese.</title>
        <authorList>
            <consortium name="US DOE Joint Genome Institute (JGI-PGF)"/>
            <person name="Walter F."/>
            <person name="Albersmeier A."/>
            <person name="Kalinowski J."/>
            <person name="Ruckert C."/>
        </authorList>
    </citation>
    <scope>NUCLEOTIDE SEQUENCE</scope>
    <source>
        <strain evidence="2">JCM 13919</strain>
    </source>
</reference>
<sequence length="668" mass="78550">MSKLIKRYVYNLAIYVIVLSAFIFFSSTSSATYVNTKPEPSKLTEQKKEAIIQKMNRLLWLAEHNQDQRAEALAKGEMLFYTYPEFPELQPLKARLTRHLQWLLFTNIDNSAGVRYFKQTHWRPEGQLMRVRKALTPALSEREFVLTAEGRLVYTLKSQKKVHLGILMRVADVPFLSPASMTVQYQLDNQKPKQITFTPNQVRTKVCIYVPSGEHLLKVEIVNPVFNQYLILDFEENGLKPVFKQFEEIYYIATTKQPVQFKMVGPVLIRIDEKREHQFITRYHFVPAGEHTLDLLPSRNRAEGLFRVSQRIEYQRVKTAAPRYNEVSYQPVLPPYDTLPTPKSPKEVYLHDGLKLGGQEDGTWSYSLGEIKRKNVLERDVSDLDLEEFLEPKLSYHIYNEHLNTYFTSTMKEHIRRYGGATLGLVERIQFRPNWLPVNMTLYGDAFFQNPDGNKWIPLDGKQEWSTTWIGSIHQKRDFTPKTFHIPRFSALFRGMSLDSTEDYDLRTIDQDIFTTYTSDHRQIFEFSDTLYHRPWLDSIAYAGGDVANNEKLNILYSKINLGWQQLLGPFQAGFSYQYAKYYPEDFLRRTYGFDLLWQKWCDSLNWYEIKFQIQQDIDAPATTGFLVFTWRNSNGRGFRDFAPEPFQFRDIRQREIPSWPNNTIKVD</sequence>
<dbReference type="Proteomes" id="UP000630149">
    <property type="component" value="Unassembled WGS sequence"/>
</dbReference>
<accession>A0A917JYE8</accession>
<keyword evidence="3" id="KW-1185">Reference proteome</keyword>
<evidence type="ECO:0000313" key="2">
    <source>
        <dbReference type="EMBL" id="GGI88144.1"/>
    </source>
</evidence>
<gene>
    <name evidence="2" type="ORF">GCM10007966_16090</name>
</gene>